<dbReference type="Gene3D" id="1.25.40.10">
    <property type="entry name" value="Tetratricopeptide repeat domain"/>
    <property type="match status" value="4"/>
</dbReference>
<evidence type="ECO:0000313" key="12">
    <source>
        <dbReference type="Proteomes" id="UP000654304"/>
    </source>
</evidence>
<evidence type="ECO:0000256" key="5">
    <source>
        <dbReference type="ARBA" id="ARBA00022916"/>
    </source>
</evidence>
<feature type="compositionally biased region" description="Low complexity" evidence="8">
    <location>
        <begin position="911"/>
        <end position="926"/>
    </location>
</feature>
<keyword evidence="7" id="KW-0175">Coiled coil</keyword>
<proteinExistence type="predicted"/>
<evidence type="ECO:0000259" key="10">
    <source>
        <dbReference type="Pfam" id="PF05420"/>
    </source>
</evidence>
<dbReference type="PROSITE" id="PS50005">
    <property type="entry name" value="TPR"/>
    <property type="match status" value="2"/>
</dbReference>
<protein>
    <submittedName>
        <fullName evidence="11">BCSC C-terminal domain-containing protein</fullName>
    </submittedName>
</protein>
<gene>
    <name evidence="11" type="ORF">H8K43_08970</name>
</gene>
<keyword evidence="3" id="KW-0677">Repeat</keyword>
<dbReference type="InterPro" id="IPR003921">
    <property type="entry name" value="Cell_synth_C"/>
</dbReference>
<dbReference type="SMART" id="SM00028">
    <property type="entry name" value="TPR"/>
    <property type="match status" value="9"/>
</dbReference>
<dbReference type="SUPFAM" id="SSF48452">
    <property type="entry name" value="TPR-like"/>
    <property type="match status" value="3"/>
</dbReference>
<evidence type="ECO:0000256" key="9">
    <source>
        <dbReference type="SAM" id="SignalP"/>
    </source>
</evidence>
<organism evidence="11 12">
    <name type="scientific">Undibacterium curvum</name>
    <dbReference type="NCBI Taxonomy" id="2762294"/>
    <lineage>
        <taxon>Bacteria</taxon>
        <taxon>Pseudomonadati</taxon>
        <taxon>Pseudomonadota</taxon>
        <taxon>Betaproteobacteria</taxon>
        <taxon>Burkholderiales</taxon>
        <taxon>Oxalobacteraceae</taxon>
        <taxon>Undibacterium</taxon>
    </lineage>
</organism>
<evidence type="ECO:0000256" key="6">
    <source>
        <dbReference type="PROSITE-ProRule" id="PRU00339"/>
    </source>
</evidence>
<evidence type="ECO:0000256" key="4">
    <source>
        <dbReference type="ARBA" id="ARBA00022803"/>
    </source>
</evidence>
<feature type="coiled-coil region" evidence="7">
    <location>
        <begin position="464"/>
        <end position="491"/>
    </location>
</feature>
<evidence type="ECO:0000256" key="3">
    <source>
        <dbReference type="ARBA" id="ARBA00022737"/>
    </source>
</evidence>
<feature type="region of interest" description="Disordered" evidence="8">
    <location>
        <begin position="992"/>
        <end position="1020"/>
    </location>
</feature>
<name>A0ABR7A4G0_9BURK</name>
<dbReference type="InterPro" id="IPR051012">
    <property type="entry name" value="CellSynth/LPSAsmb/PSIAsmb"/>
</dbReference>
<evidence type="ECO:0000256" key="7">
    <source>
        <dbReference type="SAM" id="Coils"/>
    </source>
</evidence>
<evidence type="ECO:0000313" key="11">
    <source>
        <dbReference type="EMBL" id="MBC3931799.1"/>
    </source>
</evidence>
<comment type="pathway">
    <text evidence="1">Glycan metabolism; bacterial cellulose biosynthesis.</text>
</comment>
<accession>A0ABR7A4G0</accession>
<evidence type="ECO:0000256" key="8">
    <source>
        <dbReference type="SAM" id="MobiDB-lite"/>
    </source>
</evidence>
<feature type="region of interest" description="Disordered" evidence="8">
    <location>
        <begin position="870"/>
        <end position="926"/>
    </location>
</feature>
<feature type="chain" id="PRO_5046304505" evidence="9">
    <location>
        <begin position="25"/>
        <end position="1442"/>
    </location>
</feature>
<feature type="signal peptide" evidence="9">
    <location>
        <begin position="1"/>
        <end position="24"/>
    </location>
</feature>
<dbReference type="PROSITE" id="PS51257">
    <property type="entry name" value="PROKAR_LIPOPROTEIN"/>
    <property type="match status" value="1"/>
</dbReference>
<feature type="repeat" description="TPR" evidence="6">
    <location>
        <begin position="731"/>
        <end position="764"/>
    </location>
</feature>
<dbReference type="PANTHER" id="PTHR45586:SF1">
    <property type="entry name" value="LIPOPOLYSACCHARIDE ASSEMBLY PROTEIN B"/>
    <property type="match status" value="1"/>
</dbReference>
<reference evidence="11 12" key="1">
    <citation type="submission" date="2020-08" db="EMBL/GenBank/DDBJ databases">
        <title>Novel species isolated from subtropical streams in China.</title>
        <authorList>
            <person name="Lu H."/>
        </authorList>
    </citation>
    <scope>NUCLEOTIDE SEQUENCE [LARGE SCALE GENOMIC DNA]</scope>
    <source>
        <strain evidence="11 12">CY22W</strain>
    </source>
</reference>
<comment type="caution">
    <text evidence="11">The sequence shown here is derived from an EMBL/GenBank/DDBJ whole genome shotgun (WGS) entry which is preliminary data.</text>
</comment>
<keyword evidence="5" id="KW-0135">Cellulose biosynthesis</keyword>
<dbReference type="InterPro" id="IPR008410">
    <property type="entry name" value="BCSC_C"/>
</dbReference>
<feature type="repeat" description="TPR" evidence="6">
    <location>
        <begin position="29"/>
        <end position="62"/>
    </location>
</feature>
<feature type="compositionally biased region" description="Polar residues" evidence="8">
    <location>
        <begin position="996"/>
        <end position="1010"/>
    </location>
</feature>
<dbReference type="PRINTS" id="PR01441">
    <property type="entry name" value="CELLSNTHASEC"/>
</dbReference>
<dbReference type="RefSeq" id="WP_186903520.1">
    <property type="nucleotide sequence ID" value="NZ_JACOGD010000004.1"/>
</dbReference>
<evidence type="ECO:0000256" key="1">
    <source>
        <dbReference type="ARBA" id="ARBA00005186"/>
    </source>
</evidence>
<evidence type="ECO:0000256" key="2">
    <source>
        <dbReference type="ARBA" id="ARBA00022729"/>
    </source>
</evidence>
<keyword evidence="4 6" id="KW-0802">TPR repeat</keyword>
<keyword evidence="12" id="KW-1185">Reference proteome</keyword>
<dbReference type="Proteomes" id="UP000654304">
    <property type="component" value="Unassembled WGS sequence"/>
</dbReference>
<dbReference type="Pfam" id="PF14559">
    <property type="entry name" value="TPR_19"/>
    <property type="match status" value="2"/>
</dbReference>
<keyword evidence="2 9" id="KW-0732">Signal</keyword>
<dbReference type="Pfam" id="PF05420">
    <property type="entry name" value="BCSC_C"/>
    <property type="match status" value="1"/>
</dbReference>
<dbReference type="PANTHER" id="PTHR45586">
    <property type="entry name" value="TPR REPEAT-CONTAINING PROTEIN PA4667"/>
    <property type="match status" value="1"/>
</dbReference>
<dbReference type="InterPro" id="IPR011990">
    <property type="entry name" value="TPR-like_helical_dom_sf"/>
</dbReference>
<dbReference type="InterPro" id="IPR019734">
    <property type="entry name" value="TPR_rpt"/>
</dbReference>
<dbReference type="EMBL" id="JACOGD010000004">
    <property type="protein sequence ID" value="MBC3931799.1"/>
    <property type="molecule type" value="Genomic_DNA"/>
</dbReference>
<sequence>MVLKKKAVVLALFAIQGCYIPAFANSPLHEKLIETAQFWEQRGKEDNAMDAWRKLLKIDPSSPHALVAVGAYEARRGNADQAKQHLNKLREVNASAAQIRTLEDAIRMGASGARTQIDDARRLAKQGDAEAAVESYRLLGDPSKLKGDAASEYYQTLAGTLKGYAEAKRGLEKLAKEQPGNTRYALAYAQVLTYREATRTEGMVQLEQLTAKPDVAKAARDSWRQALSWMGLKTSNARYFRHYLDKYPDDKTIQDKLDNMSRQAKAEVREERRPAKPRIENPVIKGQTIGFKALDDNDVATAEKEFQSILKSHPKDPVGYAGMGFVKMRQEEFIESRKYLLKAMQLSSAKEKLNWKKAYDGVHYWALIEDARNTFEDGDSKKGIALLRQAIALDNKEPSGILQLADALQAENDMAGAEENFKRVFNEDKTNMRALDGLVGLYSLQKRVKDMEALSPYMLPRQLAILANSKAEELSEKAKKAEAAGDFATAQSALEDAILIKPEDAWLRMSLAKLYQKRNMPGQARALLDALTNVEKPDPEALYVSALLSEMQGLWWEGMMTLERVPANSRKTEMFTLQKRLWLKVQLDRIDILNKKGRTAEVKEILAAVDSTAANDPEFVGTVASLYIKLGDRERGFSMIRQLVQNTKQPTAGLLLQYASTLMQSNQEAELEAVMRKVAAMPKLSEDEILSFRQLQKALAMRYSERAREAGDFAAAYTYIQPMLIETPEDNVLLLTLARIYSSAGDLEQAKDLYSKVLETEPDNPEVLQGLVFAAINIKDFNGAEQHLDRLMRLQPDNPRYIALAGNVARAKGQNGKALGYFKKALALEQAQRPLSGKGADGLRLVETIAPAVAVTDFKVNPFAAKEGQLPTQTPVAKPVPGPVLREVPQLGPQHALPGLNPGAASSISKPQTQSAPASSSPVSNAVVAPASPLSAAGAAPTPALARVSAQPAVVSPVVSGISGSSAGSVTTSQAAVAAPVKAYTSAGSTTYAATNPQSLNTGSQLPATNTKRKAAKDLQDVSPEEAALIREIESLNDLNRSEVTIGLSARARSGQSGLSQLKDVEMPIEAKLSTLGYGQFGLKIIPVVIDAGTLQLNDTNVAGQFAKNAILNERAKFSKTPFTAVAREQGLSSASSIEQVAKGVALNLSYDLAEAGLKLDVGSSPINFPIRNVVGGVKWSTAVDGLNLSLELSRRSVTDSYLSYAGAKDSLFGLSWGGVTKNGARIDLSYDMEDGGLYGGLGAYSLQGTQVVKNTGFDFGGGAYWRVYKTKENVVTAGVGMNTMFYKKNLRYFTYGHGGYFSPQSYLAVNLPVEWSGRNGRLAYQLGAAIGIQHFREDSTLVYPLIAADQAGLELFAAANPLLNITTNYAGQSHTGLQYKLAGGLEYLLTPRFSVGGRFSVDNSGDFTDAAGIVYLRYTFEPRKTQVAFPPVVPKTYYQGN</sequence>
<feature type="domain" description="Cellulose synthase operon C C-terminal" evidence="10">
    <location>
        <begin position="1060"/>
        <end position="1422"/>
    </location>
</feature>